<comment type="caution">
    <text evidence="2">The sequence shown here is derived from an EMBL/GenBank/DDBJ whole genome shotgun (WGS) entry which is preliminary data.</text>
</comment>
<keyword evidence="1" id="KW-0812">Transmembrane</keyword>
<accession>A0ABW3GIM9</accession>
<keyword evidence="3" id="KW-1185">Reference proteome</keyword>
<keyword evidence="1" id="KW-0472">Membrane</keyword>
<name>A0ABW3GIM9_9PROT</name>
<evidence type="ECO:0000256" key="1">
    <source>
        <dbReference type="SAM" id="Phobius"/>
    </source>
</evidence>
<keyword evidence="1" id="KW-1133">Transmembrane helix</keyword>
<gene>
    <name evidence="2" type="ORF">ACFQ1T_11805</name>
</gene>
<feature type="transmembrane region" description="Helical" evidence="1">
    <location>
        <begin position="20"/>
        <end position="43"/>
    </location>
</feature>
<evidence type="ECO:0000313" key="3">
    <source>
        <dbReference type="Proteomes" id="UP001597106"/>
    </source>
</evidence>
<reference evidence="3" key="1">
    <citation type="journal article" date="2019" name="Int. J. Syst. Evol. Microbiol.">
        <title>The Global Catalogue of Microorganisms (GCM) 10K type strain sequencing project: providing services to taxonomists for standard genome sequencing and annotation.</title>
        <authorList>
            <consortium name="The Broad Institute Genomics Platform"/>
            <consortium name="The Broad Institute Genome Sequencing Center for Infectious Disease"/>
            <person name="Wu L."/>
            <person name="Ma J."/>
        </authorList>
    </citation>
    <scope>NUCLEOTIDE SEQUENCE [LARGE SCALE GENOMIC DNA]</scope>
    <source>
        <strain evidence="3">CCUG 59685</strain>
    </source>
</reference>
<proteinExistence type="predicted"/>
<dbReference type="EMBL" id="JBHTJW010000003">
    <property type="protein sequence ID" value="MFD0930459.1"/>
    <property type="molecule type" value="Genomic_DNA"/>
</dbReference>
<organism evidence="2 3">
    <name type="scientific">Methylophilus glucosoxydans</name>
    <dbReference type="NCBI Taxonomy" id="752553"/>
    <lineage>
        <taxon>Bacteria</taxon>
        <taxon>Pseudomonadati</taxon>
        <taxon>Pseudomonadota</taxon>
        <taxon>Betaproteobacteria</taxon>
        <taxon>Nitrosomonadales</taxon>
        <taxon>Methylophilaceae</taxon>
        <taxon>Methylophilus</taxon>
    </lineage>
</organism>
<evidence type="ECO:0000313" key="2">
    <source>
        <dbReference type="EMBL" id="MFD0930459.1"/>
    </source>
</evidence>
<sequence>MRPVKPAVTSLPGGVFLRGFSYLGIMVTLAIAAIAMQGAASLWQQQSQRSNEALLLEVGEAYRLAIGRYYESTPQAVKQYPGSLEELLEDKRFPVPKRHLRKVYADPFAVKQGMRLILKDGRIIGVYSPSTLVPIRRNGFQDTQADFQAAKHYSDWKFVYEPNSLAGLEEAWANR</sequence>
<dbReference type="Proteomes" id="UP001597106">
    <property type="component" value="Unassembled WGS sequence"/>
</dbReference>
<protein>
    <submittedName>
        <fullName evidence="2">Type II secretion system protein</fullName>
    </submittedName>
</protein>
<dbReference type="RefSeq" id="WP_379076994.1">
    <property type="nucleotide sequence ID" value="NZ_JBHTJW010000003.1"/>
</dbReference>